<evidence type="ECO:0000313" key="5">
    <source>
        <dbReference type="EMBL" id="ALA07165.1"/>
    </source>
</evidence>
<dbReference type="GeneID" id="26625983"/>
<reference evidence="5 6" key="1">
    <citation type="journal article" date="2015" name="Genome Announc.">
        <title>Genome Sequences of Five Additional Brevibacillus laterosporus Bacteriophages.</title>
        <authorList>
            <person name="Merrill B.D."/>
            <person name="Berg J.A."/>
            <person name="Graves K.A."/>
            <person name="Ward A.T."/>
            <person name="Hilton J.A."/>
            <person name="Wake B.N."/>
            <person name="Grose J.H."/>
            <person name="Breakwell D.P."/>
            <person name="Burnett S.H."/>
        </authorList>
    </citation>
    <scope>NUCLEOTIDE SEQUENCE [LARGE SCALE GENOMIC DNA]</scope>
</reference>
<feature type="domain" description="Phage tail tape measure protein" evidence="4">
    <location>
        <begin position="574"/>
        <end position="746"/>
    </location>
</feature>
<proteinExistence type="predicted"/>
<dbReference type="InterPro" id="IPR010090">
    <property type="entry name" value="Phage_tape_meas"/>
</dbReference>
<evidence type="ECO:0000256" key="1">
    <source>
        <dbReference type="ARBA" id="ARBA00022465"/>
    </source>
</evidence>
<protein>
    <submittedName>
        <fullName evidence="5">Putative tail tape measure protein</fullName>
    </submittedName>
</protein>
<evidence type="ECO:0000256" key="2">
    <source>
        <dbReference type="SAM" id="Coils"/>
    </source>
</evidence>
<name>A0A0K2CNF4_9CAUD</name>
<dbReference type="EMBL" id="KT151955">
    <property type="protein sequence ID" value="ALA07165.1"/>
    <property type="molecule type" value="Genomic_DNA"/>
</dbReference>
<keyword evidence="1" id="KW-1188">Viral release from host cell</keyword>
<feature type="region of interest" description="Disordered" evidence="3">
    <location>
        <begin position="420"/>
        <end position="454"/>
    </location>
</feature>
<feature type="coiled-coil region" evidence="2">
    <location>
        <begin position="1295"/>
        <end position="1322"/>
    </location>
</feature>
<dbReference type="Proteomes" id="UP000208104">
    <property type="component" value="Segment"/>
</dbReference>
<accession>A0A0K2CNF4</accession>
<evidence type="ECO:0000259" key="4">
    <source>
        <dbReference type="Pfam" id="PF10145"/>
    </source>
</evidence>
<evidence type="ECO:0000313" key="6">
    <source>
        <dbReference type="Proteomes" id="UP000208104"/>
    </source>
</evidence>
<dbReference type="RefSeq" id="YP_009199096.1">
    <property type="nucleotide sequence ID" value="NC_028805.1"/>
</dbReference>
<dbReference type="KEGG" id="vg:26625983"/>
<evidence type="ECO:0000256" key="3">
    <source>
        <dbReference type="SAM" id="MobiDB-lite"/>
    </source>
</evidence>
<feature type="coiled-coil region" evidence="2">
    <location>
        <begin position="1497"/>
        <end position="1551"/>
    </location>
</feature>
<feature type="coiled-coil region" evidence="2">
    <location>
        <begin position="1593"/>
        <end position="1635"/>
    </location>
</feature>
<dbReference type="GO" id="GO:0098003">
    <property type="term" value="P:viral tail assembly"/>
    <property type="evidence" value="ECO:0007669"/>
    <property type="project" value="UniProtKB-KW"/>
</dbReference>
<organism evidence="5 6">
    <name type="scientific">Brevibacillus phage Jenst</name>
    <dbReference type="NCBI Taxonomy" id="1691954"/>
    <lineage>
        <taxon>Viruses</taxon>
        <taxon>Duplodnaviria</taxon>
        <taxon>Heunggongvirae</taxon>
        <taxon>Uroviricota</taxon>
        <taxon>Caudoviricetes</taxon>
        <taxon>Jenstvirus</taxon>
        <taxon>Jenstvirus jenst</taxon>
    </lineage>
</organism>
<feature type="compositionally biased region" description="Gly residues" evidence="3">
    <location>
        <begin position="425"/>
        <end position="435"/>
    </location>
</feature>
<keyword evidence="6" id="KW-1185">Reference proteome</keyword>
<keyword evidence="2" id="KW-0175">Coiled coil</keyword>
<sequence>MNNIQTDIILEFQKSIENMARFGQEMETLDSRFGRLDQRIDALKTSMSAFGSQMNKGTGSNLRQQIEREMNNLISGNGVVLASMGNTPLKVKKETLRDVFQKVETELNLELQKFVRNLSIEIDPNYAKGQRLPISSDDFDAINKEVAKVIRLQIGHLVNAIQKHKANLIKPTALEGLEISIGKGTVLALVNKIKDEVIRKIENPSVAEASELKITKQDLNKVVTDVKTKLKKAFEIDVADVKSLDAKDVNSRVAKIPQEIDERLQEYVSKTVAGINGAMKGKMELPVKDLSKNVKNILARELKTTVSQLDNLGTVDLGSIRGYELKSQLERISKTLDKKLSKSVEEEVKDVVKKIEEVEIIPSPKLKRHLVNQINRVNNKIIEKIREQVDVQIQSLLQEISEVQARHRPLNRDQAIRQASDLGGNHSGGSHGGSGVVSSDDSRRRPTVSGVDPYSRRDEHFNSFGLHGAIVNTVRHILAGSIVGAPMMAMYQAVETFKNTNTEQIKMIQNLMLKPEYRNDPNDASSGTDFAKVDATVNQLRGFIRQQSIFYGIDYNELYRVGGIGSRLLEDPLEMKKFIQLTAQLKTVDPSAKPENIANGLESIKAQFNLEMAHMQEKVAQPMAAVSNVTNASVEQLVDALKRSGATFNNNNIDPATAIVLAGTSIQATALEGANIGNFYNSILNRLQSDKALSKLAELGVNPHVTDPLTGAQMLRPGEDIFQDFAKALSDKDDLTKRNAFDAMFGTYQSSKGAATMHEIMNNFIKVLEATKSFGEDQYKQMIMKSLDNPMVNANRAKESVSVAFDALVQELTPAINKVSYAIINMSDAVARNASLLVGLGDVLSNVLIGMLMMRGIKWGAGKVWGDVNGHTEMHKMRTSFLGRISGMSADGHMGELVGDDLKNMSRKDIGRYQKNPELERYFREMHGMNEKQQEHFKKYVADKKIDLRDLPTLFTAMEEAKNWTERKVLSDDEKFDRTKTYHNRLSTTPALANILSPELVATLNSTTSDRLAFNNSRANVMGYAEMADRMSRMSRKEFDGFENHLQEMHRNGAPAVDSLERLTAALDDYDNAQRQADTATRQSSPTFNTLSNAVRGMNNEMTRTQRLKQGFRDFLRSMPDLARGAASSIGHLSKNIAAMAGQIVAALGLAQAAKALTENMTLTQADKNLALAEKQDQDFTSLSNYMNREVDGSLMGFSQAVGMRLGQLYGTTMNAISYTFGGTPAHFGKGEKDAMIEEMKAHYGFKGSGGIKGWLFGDEEFMGYLRNMGIDPQEAVKDWAQKSGRRENTQKFMEQSMNQKYEEAQMKKAEEERLQKIAEENYKQKYQEGKLKFPTINADDVKSNIQAKIGEIKNQNTVESLRNLMGGMKTDSEDYLKMRQEQVRRIRQVLNEELATIDKYIANMDTIMKSHAPDSKEYKSAEQAKKNYEEARKKVVDEGEADILNEEFNLQQETFQKNIGKSNRAMQKIDLLAQAKELAAAYNMDTESQAYLDTMKQIAVNKVNSMRAELENMKRIQALGDQSEELAMAIMQTQNNIASEQQKVKEYNLASIGIGRQKIGERNSERENEFLELRLRMGNPDDSSPILRNKRIANAKAEVAEIQSVISDLKKRLVRAETEEAIKINAEIRDLTKQSLQAQLGILDEMKGTAGTFNLPDGVTAMTRYEYLTRQGTHQTTTVGMGDVTVNITLPNVTNGVTANQMQIIGNGLGQGLAQGRVGGWRSQMLGNPQSGYRRKH</sequence>
<gene>
    <name evidence="5" type="ORF">JENST_35</name>
</gene>
<dbReference type="Pfam" id="PF10145">
    <property type="entry name" value="PhageMin_Tail"/>
    <property type="match status" value="1"/>
</dbReference>
<keyword evidence="1" id="KW-1245">Viral tail assembly</keyword>